<dbReference type="PANTHER" id="PTHR43820">
    <property type="entry name" value="HIGH-AFFINITY BRANCHED-CHAIN AMINO ACID TRANSPORT ATP-BINDING PROTEIN LIVF"/>
    <property type="match status" value="1"/>
</dbReference>
<evidence type="ECO:0000259" key="6">
    <source>
        <dbReference type="PROSITE" id="PS50893"/>
    </source>
</evidence>
<reference evidence="7 8" key="1">
    <citation type="journal article" date="2021" name="Microorganisms">
        <title>Acidisoma silvae sp. nov. and Acidisomacellulosilytica sp. nov., Two Acidophilic Bacteria Isolated from Decaying Wood, Hydrolyzing Cellulose and Producing Poly-3-hydroxybutyrate.</title>
        <authorList>
            <person name="Mieszkin S."/>
            <person name="Pouder E."/>
            <person name="Uroz S."/>
            <person name="Simon-Colin C."/>
            <person name="Alain K."/>
        </authorList>
    </citation>
    <scope>NUCLEOTIDE SEQUENCE [LARGE SCALE GENOMIC DNA]</scope>
    <source>
        <strain evidence="7 8">HW T5.17</strain>
    </source>
</reference>
<feature type="domain" description="ABC transporter" evidence="6">
    <location>
        <begin position="5"/>
        <end position="238"/>
    </location>
</feature>
<dbReference type="SUPFAM" id="SSF52540">
    <property type="entry name" value="P-loop containing nucleoside triphosphate hydrolases"/>
    <property type="match status" value="1"/>
</dbReference>
<gene>
    <name evidence="7" type="ORF">ACELLULO517_13605</name>
</gene>
<dbReference type="InterPro" id="IPR003593">
    <property type="entry name" value="AAA+_ATPase"/>
</dbReference>
<dbReference type="InterPro" id="IPR017871">
    <property type="entry name" value="ABC_transporter-like_CS"/>
</dbReference>
<evidence type="ECO:0000256" key="1">
    <source>
        <dbReference type="ARBA" id="ARBA00005417"/>
    </source>
</evidence>
<keyword evidence="4 7" id="KW-0067">ATP-binding</keyword>
<dbReference type="PROSITE" id="PS50893">
    <property type="entry name" value="ABC_TRANSPORTER_2"/>
    <property type="match status" value="1"/>
</dbReference>
<accession>A0A963Z1U4</accession>
<proteinExistence type="inferred from homology"/>
<dbReference type="RefSeq" id="WP_227307949.1">
    <property type="nucleotide sequence ID" value="NZ_JAESVA010000004.1"/>
</dbReference>
<dbReference type="GO" id="GO:0005524">
    <property type="term" value="F:ATP binding"/>
    <property type="evidence" value="ECO:0007669"/>
    <property type="project" value="UniProtKB-KW"/>
</dbReference>
<comment type="caution">
    <text evidence="7">The sequence shown here is derived from an EMBL/GenBank/DDBJ whole genome shotgun (WGS) entry which is preliminary data.</text>
</comment>
<dbReference type="InterPro" id="IPR052156">
    <property type="entry name" value="BCAA_Transport_ATP-bd_LivF"/>
</dbReference>
<evidence type="ECO:0000313" key="7">
    <source>
        <dbReference type="EMBL" id="MCB8881278.1"/>
    </source>
</evidence>
<comment type="similarity">
    <text evidence="1">Belongs to the ABC transporter superfamily.</text>
</comment>
<dbReference type="GO" id="GO:0016887">
    <property type="term" value="F:ATP hydrolysis activity"/>
    <property type="evidence" value="ECO:0007669"/>
    <property type="project" value="InterPro"/>
</dbReference>
<dbReference type="InterPro" id="IPR003439">
    <property type="entry name" value="ABC_transporter-like_ATP-bd"/>
</dbReference>
<dbReference type="AlphaFoldDB" id="A0A963Z1U4"/>
<keyword evidence="2" id="KW-0813">Transport</keyword>
<evidence type="ECO:0000256" key="2">
    <source>
        <dbReference type="ARBA" id="ARBA00022448"/>
    </source>
</evidence>
<evidence type="ECO:0000313" key="8">
    <source>
        <dbReference type="Proteomes" id="UP000721844"/>
    </source>
</evidence>
<dbReference type="Proteomes" id="UP000721844">
    <property type="component" value="Unassembled WGS sequence"/>
</dbReference>
<keyword evidence="5" id="KW-0029">Amino-acid transport</keyword>
<dbReference type="Pfam" id="PF00005">
    <property type="entry name" value="ABC_tran"/>
    <property type="match status" value="1"/>
</dbReference>
<keyword evidence="8" id="KW-1185">Reference proteome</keyword>
<dbReference type="EMBL" id="JAESVA010000004">
    <property type="protein sequence ID" value="MCB8881278.1"/>
    <property type="molecule type" value="Genomic_DNA"/>
</dbReference>
<organism evidence="7 8">
    <name type="scientific">Acidisoma cellulosilyticum</name>
    <dbReference type="NCBI Taxonomy" id="2802395"/>
    <lineage>
        <taxon>Bacteria</taxon>
        <taxon>Pseudomonadati</taxon>
        <taxon>Pseudomonadota</taxon>
        <taxon>Alphaproteobacteria</taxon>
        <taxon>Acetobacterales</taxon>
        <taxon>Acidocellaceae</taxon>
        <taxon>Acidisoma</taxon>
    </lineage>
</organism>
<name>A0A963Z1U4_9PROT</name>
<dbReference type="InterPro" id="IPR027417">
    <property type="entry name" value="P-loop_NTPase"/>
</dbReference>
<protein>
    <submittedName>
        <fullName evidence="7">ABC transporter ATP-binding protein</fullName>
    </submittedName>
</protein>
<sequence length="253" mass="27173">MSAMLELSDVEVRYGRLVALRGLSLEVHKGEVVCLIGPNGAGKSTAMAAIAGGVPRVAGSIRLNGQELPARKPEQIARLGLSLVPEGRHVFGTLTVEENLRVGGFLRGNARESAAALERVAGYFPRLKERWTSPAGRLSGGEQQMLSIGRALMTNPRLVMVDEPSLGLAPLIVDAVYEILLELREREGLTLLINEQSSHRILRFADRIYVIRNGTIQLHGTAEALRDGEAIKAAYFGFKGTGANANVVEGAKA</sequence>
<keyword evidence="3" id="KW-0547">Nucleotide-binding</keyword>
<evidence type="ECO:0000256" key="4">
    <source>
        <dbReference type="ARBA" id="ARBA00022840"/>
    </source>
</evidence>
<dbReference type="GO" id="GO:0015807">
    <property type="term" value="P:L-amino acid transport"/>
    <property type="evidence" value="ECO:0007669"/>
    <property type="project" value="TreeGrafter"/>
</dbReference>
<evidence type="ECO:0000256" key="3">
    <source>
        <dbReference type="ARBA" id="ARBA00022741"/>
    </source>
</evidence>
<dbReference type="CDD" id="cd03224">
    <property type="entry name" value="ABC_TM1139_LivF_branched"/>
    <property type="match status" value="1"/>
</dbReference>
<evidence type="ECO:0000256" key="5">
    <source>
        <dbReference type="ARBA" id="ARBA00022970"/>
    </source>
</evidence>
<dbReference type="PANTHER" id="PTHR43820:SF4">
    <property type="entry name" value="HIGH-AFFINITY BRANCHED-CHAIN AMINO ACID TRANSPORT ATP-BINDING PROTEIN LIVF"/>
    <property type="match status" value="1"/>
</dbReference>
<dbReference type="SMART" id="SM00382">
    <property type="entry name" value="AAA"/>
    <property type="match status" value="1"/>
</dbReference>
<dbReference type="Gene3D" id="3.40.50.300">
    <property type="entry name" value="P-loop containing nucleotide triphosphate hydrolases"/>
    <property type="match status" value="1"/>
</dbReference>
<dbReference type="PROSITE" id="PS00211">
    <property type="entry name" value="ABC_TRANSPORTER_1"/>
    <property type="match status" value="1"/>
</dbReference>
<dbReference type="GO" id="GO:0015658">
    <property type="term" value="F:branched-chain amino acid transmembrane transporter activity"/>
    <property type="evidence" value="ECO:0007669"/>
    <property type="project" value="TreeGrafter"/>
</dbReference>